<dbReference type="Proteomes" id="UP001149165">
    <property type="component" value="Unassembled WGS sequence"/>
</dbReference>
<gene>
    <name evidence="1" type="ORF">N7456_002778</name>
</gene>
<name>A0A9W9FTI7_9EURO</name>
<comment type="caution">
    <text evidence="1">The sequence shown here is derived from an EMBL/GenBank/DDBJ whole genome shotgun (WGS) entry which is preliminary data.</text>
</comment>
<evidence type="ECO:0000313" key="2">
    <source>
        <dbReference type="Proteomes" id="UP001149165"/>
    </source>
</evidence>
<dbReference type="OrthoDB" id="4491390at2759"/>
<accession>A0A9W9FTI7</accession>
<proteinExistence type="predicted"/>
<protein>
    <submittedName>
        <fullName evidence="1">Uncharacterized protein</fullName>
    </submittedName>
</protein>
<reference evidence="1" key="2">
    <citation type="journal article" date="2023" name="IMA Fungus">
        <title>Comparative genomic study of the Penicillium genus elucidates a diverse pangenome and 15 lateral gene transfer events.</title>
        <authorList>
            <person name="Petersen C."/>
            <person name="Sorensen T."/>
            <person name="Nielsen M.R."/>
            <person name="Sondergaard T.E."/>
            <person name="Sorensen J.L."/>
            <person name="Fitzpatrick D.A."/>
            <person name="Frisvad J.C."/>
            <person name="Nielsen K.L."/>
        </authorList>
    </citation>
    <scope>NUCLEOTIDE SEQUENCE</scope>
    <source>
        <strain evidence="1">IBT 30069</strain>
    </source>
</reference>
<organism evidence="1 2">
    <name type="scientific">Penicillium angulare</name>
    <dbReference type="NCBI Taxonomy" id="116970"/>
    <lineage>
        <taxon>Eukaryota</taxon>
        <taxon>Fungi</taxon>
        <taxon>Dikarya</taxon>
        <taxon>Ascomycota</taxon>
        <taxon>Pezizomycotina</taxon>
        <taxon>Eurotiomycetes</taxon>
        <taxon>Eurotiomycetidae</taxon>
        <taxon>Eurotiales</taxon>
        <taxon>Aspergillaceae</taxon>
        <taxon>Penicillium</taxon>
    </lineage>
</organism>
<keyword evidence="2" id="KW-1185">Reference proteome</keyword>
<evidence type="ECO:0000313" key="1">
    <source>
        <dbReference type="EMBL" id="KAJ5106103.1"/>
    </source>
</evidence>
<sequence>MGSDGLYYLQSFFYGDEVASACREAKSSFTTAASIHEKLAAIEQLASTHDHLAVYLDASVEEPPLVSSEPSQQPTVAQIMRSQRGGLRIQNHINACLLLMQSITLELIFKMPDTSEMPTVAAQRIEILQVELFKQSQDRADRILNTVPALLPNEAAVSPGWADSLRIMWPLRMIIRSPAFGIDAKQPAINALRRIAYEMGLLQAVGSFYGVDSSFK</sequence>
<reference evidence="1" key="1">
    <citation type="submission" date="2022-11" db="EMBL/GenBank/DDBJ databases">
        <authorList>
            <person name="Petersen C."/>
        </authorList>
    </citation>
    <scope>NUCLEOTIDE SEQUENCE</scope>
    <source>
        <strain evidence="1">IBT 30069</strain>
    </source>
</reference>
<dbReference type="AlphaFoldDB" id="A0A9W9FTI7"/>
<dbReference type="EMBL" id="JAPQKH010000003">
    <property type="protein sequence ID" value="KAJ5106103.1"/>
    <property type="molecule type" value="Genomic_DNA"/>
</dbReference>